<protein>
    <recommendedName>
        <fullName evidence="2">Retrotransposon gag domain-containing protein</fullName>
    </recommendedName>
</protein>
<dbReference type="SUPFAM" id="SSF56672">
    <property type="entry name" value="DNA/RNA polymerases"/>
    <property type="match status" value="1"/>
</dbReference>
<dbReference type="PANTHER" id="PTHR35046">
    <property type="entry name" value="ZINC KNUCKLE (CCHC-TYPE) FAMILY PROTEIN"/>
    <property type="match status" value="1"/>
</dbReference>
<feature type="compositionally biased region" description="Low complexity" evidence="1">
    <location>
        <begin position="525"/>
        <end position="553"/>
    </location>
</feature>
<dbReference type="InterPro" id="IPR021109">
    <property type="entry name" value="Peptidase_aspartic_dom_sf"/>
</dbReference>
<organism evidence="3 4">
    <name type="scientific">Lolium multiflorum</name>
    <name type="common">Italian ryegrass</name>
    <name type="synonym">Lolium perenne subsp. multiflorum</name>
    <dbReference type="NCBI Taxonomy" id="4521"/>
    <lineage>
        <taxon>Eukaryota</taxon>
        <taxon>Viridiplantae</taxon>
        <taxon>Streptophyta</taxon>
        <taxon>Embryophyta</taxon>
        <taxon>Tracheophyta</taxon>
        <taxon>Spermatophyta</taxon>
        <taxon>Magnoliopsida</taxon>
        <taxon>Liliopsida</taxon>
        <taxon>Poales</taxon>
        <taxon>Poaceae</taxon>
        <taxon>BOP clade</taxon>
        <taxon>Pooideae</taxon>
        <taxon>Poodae</taxon>
        <taxon>Poeae</taxon>
        <taxon>Poeae Chloroplast Group 2 (Poeae type)</taxon>
        <taxon>Loliodinae</taxon>
        <taxon>Loliinae</taxon>
        <taxon>Lolium</taxon>
    </lineage>
</organism>
<sequence length="1042" mass="116563">MKGSGRQRPCQEALRDAPAQHRALPPFYSNSSDSLSRPEHLCQAEHINGGGGCGRLGKPCRPSAAMEAKTAPLGSHEENAEGLHELLDAGADPSFLDVMPTSICVEHAAVIQLLLKRGMEFCPSWFYYWHSLCTRDALPLLSMNDGPSMDEEDKHWSMITHGGDGSKHLRIEDDATSTESANVDPDKMTNAEMHAHFLHLLGGHATDVDGRLGDVDAKLTDALDKIDGLEAAFNSKLDAKFQELLTRLPPPRANVQRRARRVPRADVPAGTAPAAAAAHDAPSDEGYEDYGGNEDEQVDENVLDDEEVQQPAPGRPRQLNRNARPPPRPVRNDDDHVAKLKLNIPPFEGRYNPDAYLTWELEVEQRFACLRYPDHLRVSAATCEFTDFASIWWSEHCRVHHANIPTTWVGLKLAMRTRFVPPHYQRDLLKKLSRLEQGKNSVEDYYQELQTGMIRCGIVEDNEAMLARFFGGLNKEIQHILDYKEYNTITRLFHLACKAEREVQDRQPPWRKANVSAGRTSSWTPRQSAPPSRGAASAPSTSKYTAPASRAPPAATPPPSAGPPRSSSSMASTGKTRDIQCRKCLGFGHIERECRTKRVMLVREDGEYDSASDFDEDTLALIAARDGANSDSEREMEVMEADTADQYRSLVAQRVLSVQLSKAEHDQRHNLFQTRGVVKERAIRIIIDGGSCNNLASVDMVEKLSLPTRQRTHPYYIQWFESSRKLKVTRTTRVHFTIGTYSDFVDCDVVPMQACSLLLGRPWQFDRESVHNGKTNQYSLMHDGKKIGLKPMTPEQILKDDLARASRVKNEEKLKSENQIVAADFVPHKTNTKSDSNHATEIRLKNPCLLASKSDIAELDVNTTQCYAIICKEVLFSFEDMPPSLPPAVANLLQEFIDVFPQDVPPGLPPIRGIEHQIDLIPGASLPNRAPYRTNPEETKEIQRQIQVLKIKVTFTTRKVLIDNVSKSSAKGYFSSPMGLTRRYGFRCRNCVRQSPTTIFSVRRAWAPFRHGKSDRCGSVFGSPLTADVMQTDTWQTPLTAS</sequence>
<evidence type="ECO:0000313" key="4">
    <source>
        <dbReference type="Proteomes" id="UP001231189"/>
    </source>
</evidence>
<accession>A0AAD8TED4</accession>
<evidence type="ECO:0000256" key="1">
    <source>
        <dbReference type="SAM" id="MobiDB-lite"/>
    </source>
</evidence>
<feature type="region of interest" description="Disordered" evidence="1">
    <location>
        <begin position="504"/>
        <end position="575"/>
    </location>
</feature>
<feature type="compositionally biased region" description="Low complexity" evidence="1">
    <location>
        <begin position="265"/>
        <end position="280"/>
    </location>
</feature>
<feature type="region of interest" description="Disordered" evidence="1">
    <location>
        <begin position="1"/>
        <end position="32"/>
    </location>
</feature>
<feature type="compositionally biased region" description="Low complexity" evidence="1">
    <location>
        <begin position="563"/>
        <end position="574"/>
    </location>
</feature>
<evidence type="ECO:0000313" key="3">
    <source>
        <dbReference type="EMBL" id="KAK1680886.1"/>
    </source>
</evidence>
<evidence type="ECO:0000259" key="2">
    <source>
        <dbReference type="Pfam" id="PF03732"/>
    </source>
</evidence>
<name>A0AAD8TED4_LOLMU</name>
<dbReference type="Pfam" id="PF03732">
    <property type="entry name" value="Retrotrans_gag"/>
    <property type="match status" value="1"/>
</dbReference>
<dbReference type="Gene3D" id="2.40.70.10">
    <property type="entry name" value="Acid Proteases"/>
    <property type="match status" value="1"/>
</dbReference>
<feature type="compositionally biased region" description="Acidic residues" evidence="1">
    <location>
        <begin position="283"/>
        <end position="308"/>
    </location>
</feature>
<dbReference type="InterPro" id="IPR043502">
    <property type="entry name" value="DNA/RNA_pol_sf"/>
</dbReference>
<dbReference type="Proteomes" id="UP001231189">
    <property type="component" value="Unassembled WGS sequence"/>
</dbReference>
<dbReference type="InterPro" id="IPR005162">
    <property type="entry name" value="Retrotrans_gag_dom"/>
</dbReference>
<dbReference type="PANTHER" id="PTHR35046:SF9">
    <property type="entry name" value="RNA-DIRECTED DNA POLYMERASE"/>
    <property type="match status" value="1"/>
</dbReference>
<dbReference type="CDD" id="cd00303">
    <property type="entry name" value="retropepsin_like"/>
    <property type="match status" value="1"/>
</dbReference>
<dbReference type="AlphaFoldDB" id="A0AAD8TED4"/>
<feature type="domain" description="Retrotransposon gag" evidence="2">
    <location>
        <begin position="381"/>
        <end position="474"/>
    </location>
</feature>
<gene>
    <name evidence="3" type="ORF">QYE76_041734</name>
</gene>
<keyword evidence="4" id="KW-1185">Reference proteome</keyword>
<dbReference type="EMBL" id="JAUUTY010000002">
    <property type="protein sequence ID" value="KAK1680886.1"/>
    <property type="molecule type" value="Genomic_DNA"/>
</dbReference>
<proteinExistence type="predicted"/>
<comment type="caution">
    <text evidence="3">The sequence shown here is derived from an EMBL/GenBank/DDBJ whole genome shotgun (WGS) entry which is preliminary data.</text>
</comment>
<feature type="region of interest" description="Disordered" evidence="1">
    <location>
        <begin position="250"/>
        <end position="337"/>
    </location>
</feature>
<reference evidence="3" key="1">
    <citation type="submission" date="2023-07" db="EMBL/GenBank/DDBJ databases">
        <title>A chromosome-level genome assembly of Lolium multiflorum.</title>
        <authorList>
            <person name="Chen Y."/>
            <person name="Copetti D."/>
            <person name="Kolliker R."/>
            <person name="Studer B."/>
        </authorList>
    </citation>
    <scope>NUCLEOTIDE SEQUENCE</scope>
    <source>
        <strain evidence="3">02402/16</strain>
        <tissue evidence="3">Leaf</tissue>
    </source>
</reference>